<dbReference type="Proteomes" id="UP000234323">
    <property type="component" value="Unassembled WGS sequence"/>
</dbReference>
<organism evidence="1 2">
    <name type="scientific">Rhizophagus irregularis</name>
    <dbReference type="NCBI Taxonomy" id="588596"/>
    <lineage>
        <taxon>Eukaryota</taxon>
        <taxon>Fungi</taxon>
        <taxon>Fungi incertae sedis</taxon>
        <taxon>Mucoromycota</taxon>
        <taxon>Glomeromycotina</taxon>
        <taxon>Glomeromycetes</taxon>
        <taxon>Glomerales</taxon>
        <taxon>Glomeraceae</taxon>
        <taxon>Rhizophagus</taxon>
    </lineage>
</organism>
<evidence type="ECO:0000313" key="2">
    <source>
        <dbReference type="Proteomes" id="UP000234323"/>
    </source>
</evidence>
<evidence type="ECO:0000313" key="1">
    <source>
        <dbReference type="EMBL" id="PKY55678.1"/>
    </source>
</evidence>
<dbReference type="VEuPathDB" id="FungiDB:RhiirFUN_000435"/>
<dbReference type="EMBL" id="LLXI01001926">
    <property type="protein sequence ID" value="PKY55678.1"/>
    <property type="molecule type" value="Genomic_DNA"/>
</dbReference>
<sequence length="107" mass="12158">MSGNSASHAQKKVSTAEIYDYLNEVPQKYCFKPLVSMNRKGKEKEDFIHIDDEIPIDQLSDEDILAAVIPNAENDDAEDDETPEEIDVITNREALKSLEKICFRLNT</sequence>
<keyword evidence="2" id="KW-1185">Reference proteome</keyword>
<reference evidence="1 2" key="1">
    <citation type="submission" date="2015-10" db="EMBL/GenBank/DDBJ databases">
        <title>Genome analyses suggest a sexual origin of heterokaryosis in a supposedly ancient asexual fungus.</title>
        <authorList>
            <person name="Ropars J."/>
            <person name="Sedzielewska K."/>
            <person name="Noel J."/>
            <person name="Charron P."/>
            <person name="Farinelli L."/>
            <person name="Marton T."/>
            <person name="Kruger M."/>
            <person name="Pelin A."/>
            <person name="Brachmann A."/>
            <person name="Corradi N."/>
        </authorList>
    </citation>
    <scope>NUCLEOTIDE SEQUENCE [LARGE SCALE GENOMIC DNA]</scope>
    <source>
        <strain evidence="1 2">A4</strain>
    </source>
</reference>
<gene>
    <name evidence="1" type="ORF">RhiirA4_548856</name>
</gene>
<comment type="caution">
    <text evidence="1">The sequence shown here is derived from an EMBL/GenBank/DDBJ whole genome shotgun (WGS) entry which is preliminary data.</text>
</comment>
<name>A0A2I1H9Y5_9GLOM</name>
<accession>A0A2I1H9Y5</accession>
<proteinExistence type="predicted"/>
<dbReference type="AlphaFoldDB" id="A0A2I1H9Y5"/>
<protein>
    <submittedName>
        <fullName evidence="1">Uncharacterized protein</fullName>
    </submittedName>
</protein>